<dbReference type="EMBL" id="UZAN01050367">
    <property type="protein sequence ID" value="VDP88174.1"/>
    <property type="molecule type" value="Genomic_DNA"/>
</dbReference>
<evidence type="ECO:0000256" key="1">
    <source>
        <dbReference type="ARBA" id="ARBA00008335"/>
    </source>
</evidence>
<name>A0A183AW59_9TREM</name>
<dbReference type="Proteomes" id="UP000272942">
    <property type="component" value="Unassembled WGS sequence"/>
</dbReference>
<gene>
    <name evidence="3" type="ORF">ECPE_LOCUS11194</name>
</gene>
<organism evidence="5">
    <name type="scientific">Echinostoma caproni</name>
    <dbReference type="NCBI Taxonomy" id="27848"/>
    <lineage>
        <taxon>Eukaryota</taxon>
        <taxon>Metazoa</taxon>
        <taxon>Spiralia</taxon>
        <taxon>Lophotrochozoa</taxon>
        <taxon>Platyhelminthes</taxon>
        <taxon>Trematoda</taxon>
        <taxon>Digenea</taxon>
        <taxon>Plagiorchiida</taxon>
        <taxon>Echinostomata</taxon>
        <taxon>Echinostomatoidea</taxon>
        <taxon>Echinostomatidae</taxon>
        <taxon>Echinostoma</taxon>
    </lineage>
</organism>
<comment type="similarity">
    <text evidence="1">Belongs to the major facilitator superfamily.</text>
</comment>
<keyword evidence="2" id="KW-1133">Transmembrane helix</keyword>
<dbReference type="PANTHER" id="PTHR11328:SF28">
    <property type="entry name" value="MAJOR FACILITATOR SUPERFAMILY DOMAIN-CONTAINING PROTEIN 12"/>
    <property type="match status" value="1"/>
</dbReference>
<dbReference type="GO" id="GO:0008643">
    <property type="term" value="P:carbohydrate transport"/>
    <property type="evidence" value="ECO:0007669"/>
    <property type="project" value="InterPro"/>
</dbReference>
<evidence type="ECO:0000313" key="3">
    <source>
        <dbReference type="EMBL" id="VDP88174.1"/>
    </source>
</evidence>
<accession>A0A183AW59</accession>
<dbReference type="OrthoDB" id="1730117at2759"/>
<feature type="transmembrane region" description="Helical" evidence="2">
    <location>
        <begin position="98"/>
        <end position="116"/>
    </location>
</feature>
<evidence type="ECO:0000313" key="4">
    <source>
        <dbReference type="Proteomes" id="UP000272942"/>
    </source>
</evidence>
<keyword evidence="4" id="KW-1185">Reference proteome</keyword>
<sequence length="139" mass="15034">MLFVLVFCILVKFPGSPVIMARVYIAAGILGIGCTIILITGLAMVSDLIGKNPENGAFVYGYMSFTDKLANGLVIQVIESLCNKVESNQYYEDVEAYGIGSIVAIGLVFLVIQTVVKWRTYGHISLIFAPSTTAIMTQS</sequence>
<protein>
    <submittedName>
        <fullName evidence="5">Sulfate_transp domain-containing protein</fullName>
    </submittedName>
</protein>
<dbReference type="InterPro" id="IPR039672">
    <property type="entry name" value="MFS_2"/>
</dbReference>
<keyword evidence="2" id="KW-0472">Membrane</keyword>
<dbReference type="PANTHER" id="PTHR11328">
    <property type="entry name" value="MAJOR FACILITATOR SUPERFAMILY DOMAIN-CONTAINING PROTEIN"/>
    <property type="match status" value="1"/>
</dbReference>
<keyword evidence="2" id="KW-0812">Transmembrane</keyword>
<reference evidence="5" key="1">
    <citation type="submission" date="2016-06" db="UniProtKB">
        <authorList>
            <consortium name="WormBaseParasite"/>
        </authorList>
    </citation>
    <scope>IDENTIFICATION</scope>
</reference>
<dbReference type="WBParaSite" id="ECPE_0001122901-mRNA-1">
    <property type="protein sequence ID" value="ECPE_0001122901-mRNA-1"/>
    <property type="gene ID" value="ECPE_0001122901"/>
</dbReference>
<dbReference type="GO" id="GO:0015293">
    <property type="term" value="F:symporter activity"/>
    <property type="evidence" value="ECO:0007669"/>
    <property type="project" value="InterPro"/>
</dbReference>
<dbReference type="GO" id="GO:0005886">
    <property type="term" value="C:plasma membrane"/>
    <property type="evidence" value="ECO:0007669"/>
    <property type="project" value="TreeGrafter"/>
</dbReference>
<reference evidence="3 4" key="2">
    <citation type="submission" date="2018-11" db="EMBL/GenBank/DDBJ databases">
        <authorList>
            <consortium name="Pathogen Informatics"/>
        </authorList>
    </citation>
    <scope>NUCLEOTIDE SEQUENCE [LARGE SCALE GENOMIC DNA]</scope>
    <source>
        <strain evidence="3 4">Egypt</strain>
    </source>
</reference>
<proteinExistence type="inferred from homology"/>
<dbReference type="AlphaFoldDB" id="A0A183AW59"/>
<evidence type="ECO:0000256" key="2">
    <source>
        <dbReference type="SAM" id="Phobius"/>
    </source>
</evidence>
<evidence type="ECO:0000313" key="5">
    <source>
        <dbReference type="WBParaSite" id="ECPE_0001122901-mRNA-1"/>
    </source>
</evidence>
<feature type="transmembrane region" description="Helical" evidence="2">
    <location>
        <begin position="25"/>
        <end position="45"/>
    </location>
</feature>